<dbReference type="InterPro" id="IPR050858">
    <property type="entry name" value="Mal-CoA-ACP_Trans/PKS_FabD"/>
</dbReference>
<evidence type="ECO:0000256" key="3">
    <source>
        <dbReference type="ARBA" id="ARBA00048462"/>
    </source>
</evidence>
<dbReference type="Pfam" id="PF00698">
    <property type="entry name" value="Acyl_transf_1"/>
    <property type="match status" value="1"/>
</dbReference>
<comment type="caution">
    <text evidence="7">The sequence shown here is derived from an EMBL/GenBank/DDBJ whole genome shotgun (WGS) entry which is preliminary data.</text>
</comment>
<dbReference type="SUPFAM" id="SSF55048">
    <property type="entry name" value="Probable ACP-binding domain of malonyl-CoA ACP transacylase"/>
    <property type="match status" value="1"/>
</dbReference>
<feature type="domain" description="Malonyl-CoA:ACP transacylase (MAT)" evidence="6">
    <location>
        <begin position="6"/>
        <end position="307"/>
    </location>
</feature>
<evidence type="ECO:0000256" key="4">
    <source>
        <dbReference type="PIRNR" id="PIRNR000446"/>
    </source>
</evidence>
<keyword evidence="8" id="KW-1185">Reference proteome</keyword>
<sequence length="308" mass="33981">MKTAILFAGQGAQHVGMGKDFYAEYPGFRRVFDLLPEEQRRIAFEGPAEELKKTENTQPIMLAFALGVYRVLQEHGFVPDMAAGLSLGEYSALAAAGVFDDKTAVELITFRGKQMAKASEGTDTVMSAVIGLEREAAENACREAQSEGDVEIANYNCPGQIVVSGTEAGVTACERNAKELGARRCIRLEVSGPFHTSYMKPAGKALAEYFRGRTFGRMEFPVVFNCLGREKTGAETVRELLVRQVSGSVYFEDTIRYMAERGVTRTLEIGPRRALSGFVRKTDRNIETMSIETTEDLGKVIAWTEKQQ</sequence>
<dbReference type="FunFam" id="3.30.70.250:FF:000001">
    <property type="entry name" value="Malonyl CoA-acyl carrier protein transacylase"/>
    <property type="match status" value="1"/>
</dbReference>
<reference evidence="7 8" key="1">
    <citation type="submission" date="2019-08" db="EMBL/GenBank/DDBJ databases">
        <title>In-depth cultivation of the pig gut microbiome towards novel bacterial diversity and tailored functional studies.</title>
        <authorList>
            <person name="Wylensek D."/>
            <person name="Hitch T.C.A."/>
            <person name="Clavel T."/>
        </authorList>
    </citation>
    <scope>NUCLEOTIDE SEQUENCE [LARGE SCALE GENOMIC DNA]</scope>
    <source>
        <strain evidence="7 8">WCA-MUC-591-APC-3H</strain>
    </source>
</reference>
<dbReference type="SMART" id="SM00827">
    <property type="entry name" value="PKS_AT"/>
    <property type="match status" value="1"/>
</dbReference>
<evidence type="ECO:0000313" key="8">
    <source>
        <dbReference type="Proteomes" id="UP000474676"/>
    </source>
</evidence>
<proteinExistence type="inferred from homology"/>
<dbReference type="Gene3D" id="3.40.366.10">
    <property type="entry name" value="Malonyl-Coenzyme A Acyl Carrier Protein, domain 2"/>
    <property type="match status" value="1"/>
</dbReference>
<dbReference type="Gene3D" id="3.30.70.250">
    <property type="entry name" value="Malonyl-CoA ACP transacylase, ACP-binding"/>
    <property type="match status" value="1"/>
</dbReference>
<dbReference type="SUPFAM" id="SSF52151">
    <property type="entry name" value="FabD/lysophospholipase-like"/>
    <property type="match status" value="1"/>
</dbReference>
<comment type="catalytic activity">
    <reaction evidence="3 4">
        <text>holo-[ACP] + malonyl-CoA = malonyl-[ACP] + CoA</text>
        <dbReference type="Rhea" id="RHEA:41792"/>
        <dbReference type="Rhea" id="RHEA-COMP:9623"/>
        <dbReference type="Rhea" id="RHEA-COMP:9685"/>
        <dbReference type="ChEBI" id="CHEBI:57287"/>
        <dbReference type="ChEBI" id="CHEBI:57384"/>
        <dbReference type="ChEBI" id="CHEBI:64479"/>
        <dbReference type="ChEBI" id="CHEBI:78449"/>
        <dbReference type="EC" id="2.3.1.39"/>
    </reaction>
</comment>
<comment type="similarity">
    <text evidence="4">Belongs to the fabD family.</text>
</comment>
<dbReference type="NCBIfam" id="TIGR00128">
    <property type="entry name" value="fabD"/>
    <property type="match status" value="1"/>
</dbReference>
<organism evidence="7 8">
    <name type="scientific">Hornefia butyriciproducens</name>
    <dbReference type="NCBI Taxonomy" id="2652293"/>
    <lineage>
        <taxon>Bacteria</taxon>
        <taxon>Bacillati</taxon>
        <taxon>Bacillota</taxon>
        <taxon>Clostridia</taxon>
        <taxon>Peptostreptococcales</taxon>
        <taxon>Anaerovoracaceae</taxon>
        <taxon>Hornefia</taxon>
    </lineage>
</organism>
<feature type="active site" evidence="5">
    <location>
        <position position="195"/>
    </location>
</feature>
<accession>A0A6L5Y724</accession>
<dbReference type="GO" id="GO:0005829">
    <property type="term" value="C:cytosol"/>
    <property type="evidence" value="ECO:0007669"/>
    <property type="project" value="TreeGrafter"/>
</dbReference>
<evidence type="ECO:0000256" key="2">
    <source>
        <dbReference type="ARBA" id="ARBA00023315"/>
    </source>
</evidence>
<dbReference type="InterPro" id="IPR014043">
    <property type="entry name" value="Acyl_transferase_dom"/>
</dbReference>
<dbReference type="EMBL" id="VUMZ01000009">
    <property type="protein sequence ID" value="MST52490.1"/>
    <property type="molecule type" value="Genomic_DNA"/>
</dbReference>
<evidence type="ECO:0000313" key="7">
    <source>
        <dbReference type="EMBL" id="MST52490.1"/>
    </source>
</evidence>
<name>A0A6L5Y724_9FIRM</name>
<dbReference type="InterPro" id="IPR024925">
    <property type="entry name" value="Malonyl_CoA-ACP_transAc"/>
</dbReference>
<gene>
    <name evidence="7" type="primary">fabD</name>
    <name evidence="7" type="ORF">FYJ64_09255</name>
</gene>
<dbReference type="InterPro" id="IPR016035">
    <property type="entry name" value="Acyl_Trfase/lysoPLipase"/>
</dbReference>
<dbReference type="PIRSF" id="PIRSF000446">
    <property type="entry name" value="Mct"/>
    <property type="match status" value="1"/>
</dbReference>
<dbReference type="RefSeq" id="WP_154574882.1">
    <property type="nucleotide sequence ID" value="NZ_VUMZ01000009.1"/>
</dbReference>
<dbReference type="AlphaFoldDB" id="A0A6L5Y724"/>
<dbReference type="GO" id="GO:0006633">
    <property type="term" value="P:fatty acid biosynthetic process"/>
    <property type="evidence" value="ECO:0007669"/>
    <property type="project" value="TreeGrafter"/>
</dbReference>
<feature type="active site" evidence="5">
    <location>
        <position position="86"/>
    </location>
</feature>
<dbReference type="Proteomes" id="UP000474676">
    <property type="component" value="Unassembled WGS sequence"/>
</dbReference>
<dbReference type="PANTHER" id="PTHR42681:SF1">
    <property type="entry name" value="MALONYL-COA-ACYL CARRIER PROTEIN TRANSACYLASE, MITOCHONDRIAL"/>
    <property type="match status" value="1"/>
</dbReference>
<protein>
    <recommendedName>
        <fullName evidence="4">Malonyl CoA-acyl carrier protein transacylase</fullName>
        <ecNumber evidence="4">2.3.1.39</ecNumber>
    </recommendedName>
</protein>
<dbReference type="InterPro" id="IPR001227">
    <property type="entry name" value="Ac_transferase_dom_sf"/>
</dbReference>
<dbReference type="GO" id="GO:0004314">
    <property type="term" value="F:[acyl-carrier-protein] S-malonyltransferase activity"/>
    <property type="evidence" value="ECO:0007669"/>
    <property type="project" value="UniProtKB-EC"/>
</dbReference>
<dbReference type="InterPro" id="IPR016036">
    <property type="entry name" value="Malonyl_transacylase_ACP-bd"/>
</dbReference>
<dbReference type="EC" id="2.3.1.39" evidence="4"/>
<keyword evidence="2 4" id="KW-0012">Acyltransferase</keyword>
<dbReference type="GeneID" id="303115510"/>
<keyword evidence="1 4" id="KW-0808">Transferase</keyword>
<evidence type="ECO:0000259" key="6">
    <source>
        <dbReference type="SMART" id="SM00827"/>
    </source>
</evidence>
<dbReference type="InterPro" id="IPR004410">
    <property type="entry name" value="Malonyl_CoA-ACP_transAc_FabD"/>
</dbReference>
<evidence type="ECO:0000256" key="5">
    <source>
        <dbReference type="PIRSR" id="PIRSR000446-1"/>
    </source>
</evidence>
<dbReference type="PANTHER" id="PTHR42681">
    <property type="entry name" value="MALONYL-COA-ACYL CARRIER PROTEIN TRANSACYLASE, MITOCHONDRIAL"/>
    <property type="match status" value="1"/>
</dbReference>
<evidence type="ECO:0000256" key="1">
    <source>
        <dbReference type="ARBA" id="ARBA00022679"/>
    </source>
</evidence>